<keyword evidence="4" id="KW-1185">Reference proteome</keyword>
<feature type="region of interest" description="Disordered" evidence="1">
    <location>
        <begin position="1"/>
        <end position="23"/>
    </location>
</feature>
<reference evidence="3" key="1">
    <citation type="submission" date="2021-06" db="EMBL/GenBank/DDBJ databases">
        <authorList>
            <person name="Hodson N. C."/>
            <person name="Mongue J. A."/>
            <person name="Jaron S. K."/>
        </authorList>
    </citation>
    <scope>NUCLEOTIDE SEQUENCE</scope>
</reference>
<dbReference type="Pfam" id="PF00385">
    <property type="entry name" value="Chromo"/>
    <property type="match status" value="1"/>
</dbReference>
<proteinExistence type="predicted"/>
<dbReference type="CDD" id="cd00024">
    <property type="entry name" value="CD_CSD"/>
    <property type="match status" value="1"/>
</dbReference>
<comment type="caution">
    <text evidence="3">The sequence shown here is derived from an EMBL/GenBank/DDBJ whole genome shotgun (WGS) entry which is preliminary data.</text>
</comment>
<evidence type="ECO:0000313" key="3">
    <source>
        <dbReference type="EMBL" id="CAG7816209.1"/>
    </source>
</evidence>
<dbReference type="PROSITE" id="PS50013">
    <property type="entry name" value="CHROMO_2"/>
    <property type="match status" value="1"/>
</dbReference>
<gene>
    <name evidence="3" type="ORF">AFUS01_LOCUS26838</name>
</gene>
<dbReference type="InterPro" id="IPR044251">
    <property type="entry name" value="LHP1-like"/>
</dbReference>
<dbReference type="GO" id="GO:0031507">
    <property type="term" value="P:heterochromatin formation"/>
    <property type="evidence" value="ECO:0007669"/>
    <property type="project" value="InterPro"/>
</dbReference>
<dbReference type="OrthoDB" id="433924at2759"/>
<name>A0A8J2PJG8_9HEXA</name>
<evidence type="ECO:0000313" key="4">
    <source>
        <dbReference type="Proteomes" id="UP000708208"/>
    </source>
</evidence>
<feature type="domain" description="Chromo" evidence="2">
    <location>
        <begin position="40"/>
        <end position="100"/>
    </location>
</feature>
<dbReference type="EMBL" id="CAJVCH010363398">
    <property type="protein sequence ID" value="CAG7816209.1"/>
    <property type="molecule type" value="Genomic_DNA"/>
</dbReference>
<dbReference type="SMART" id="SM00298">
    <property type="entry name" value="CHROMO"/>
    <property type="match status" value="1"/>
</dbReference>
<evidence type="ECO:0000256" key="1">
    <source>
        <dbReference type="SAM" id="MobiDB-lite"/>
    </source>
</evidence>
<dbReference type="AlphaFoldDB" id="A0A8J2PJG8"/>
<dbReference type="Proteomes" id="UP000708208">
    <property type="component" value="Unassembled WGS sequence"/>
</dbReference>
<sequence>MKVTSVKMAGGKAKTGRQNGEKKMGWKEVKELRKPVNGLFYIEKIQRKWVGKNGDIFYYVRWWGYPKTYNTWEPPSSFTDCPEVIDEFEQSRELLASKRKNRSGLKKIPRRVYARSRVEKGDNVMKLCFENTEVSEKYSSVTENLIAELEEAPGHVEVMTEVDIQPESRELLASKRKNRGGRKKIPRRVYAKSRVEKGDNLMKLCFENTEVSGKESSVTENLIAELEEAPDHVEVITEVDVQPEVIDEFEQSRELLASKRKNRGGRKKIPRRVYARSRVEKGDNLMKLCVKNTEVSEKDSSVTENVIAELEEAPDLMEVDIQPALEEHVDEGVDSDSSSLVILQTESISVEHYQKIVRRGSDVWNNENMEIPTLEPAPSLEDEHSISSADTETMEIPILVLEQSPVDDQYIRILKTEEIGARQKMSPKFIGTAVIKSKVHYIATCEDDGCTASITSNLALKFFPQNVVDLLNKIPIRMHIDQQRFLIQPTSPGNLLCDNCLMELEYQ</sequence>
<protein>
    <recommendedName>
        <fullName evidence="2">Chromo domain-containing protein</fullName>
    </recommendedName>
</protein>
<dbReference type="InterPro" id="IPR023780">
    <property type="entry name" value="Chromo_domain"/>
</dbReference>
<evidence type="ECO:0000259" key="2">
    <source>
        <dbReference type="PROSITE" id="PS50013"/>
    </source>
</evidence>
<accession>A0A8J2PJG8</accession>
<dbReference type="InterPro" id="IPR000953">
    <property type="entry name" value="Chromo/chromo_shadow_dom"/>
</dbReference>
<organism evidence="3 4">
    <name type="scientific">Allacma fusca</name>
    <dbReference type="NCBI Taxonomy" id="39272"/>
    <lineage>
        <taxon>Eukaryota</taxon>
        <taxon>Metazoa</taxon>
        <taxon>Ecdysozoa</taxon>
        <taxon>Arthropoda</taxon>
        <taxon>Hexapoda</taxon>
        <taxon>Collembola</taxon>
        <taxon>Symphypleona</taxon>
        <taxon>Sminthuridae</taxon>
        <taxon>Allacma</taxon>
    </lineage>
</organism>
<dbReference type="PANTHER" id="PTHR47240:SF2">
    <property type="entry name" value="CHROMO DOMAIN-CONTAINING PROTEIN LHP1"/>
    <property type="match status" value="1"/>
</dbReference>
<dbReference type="PANTHER" id="PTHR47240">
    <property type="entry name" value="CHROMO DOMAIN-CONTAINING PROTEIN LHP1"/>
    <property type="match status" value="1"/>
</dbReference>